<keyword evidence="8" id="KW-1185">Reference proteome</keyword>
<dbReference type="PANTHER" id="PTHR21266">
    <property type="entry name" value="IRON-SULFUR DOMAIN CONTAINING PROTEIN"/>
    <property type="match status" value="1"/>
</dbReference>
<dbReference type="CDD" id="cd08878">
    <property type="entry name" value="RHO_alpha_C_DMO-like"/>
    <property type="match status" value="1"/>
</dbReference>
<dbReference type="InterPro" id="IPR036922">
    <property type="entry name" value="Rieske_2Fe-2S_sf"/>
</dbReference>
<feature type="domain" description="Rieske" evidence="6">
    <location>
        <begin position="11"/>
        <end position="112"/>
    </location>
</feature>
<keyword evidence="4" id="KW-0408">Iron</keyword>
<organism evidence="7 8">
    <name type="scientific">Kushneria sinocarnis</name>
    <dbReference type="NCBI Taxonomy" id="595502"/>
    <lineage>
        <taxon>Bacteria</taxon>
        <taxon>Pseudomonadati</taxon>
        <taxon>Pseudomonadota</taxon>
        <taxon>Gammaproteobacteria</taxon>
        <taxon>Oceanospirillales</taxon>
        <taxon>Halomonadaceae</taxon>
        <taxon>Kushneria</taxon>
    </lineage>
</organism>
<evidence type="ECO:0000256" key="3">
    <source>
        <dbReference type="ARBA" id="ARBA00023002"/>
    </source>
</evidence>
<dbReference type="InterPro" id="IPR050584">
    <property type="entry name" value="Cholesterol_7-desaturase"/>
</dbReference>
<name>A0A420WWC6_9GAMM</name>
<dbReference type="RefSeq" id="WP_121172890.1">
    <property type="nucleotide sequence ID" value="NZ_RBIN01000005.1"/>
</dbReference>
<dbReference type="GO" id="GO:0016491">
    <property type="term" value="F:oxidoreductase activity"/>
    <property type="evidence" value="ECO:0007669"/>
    <property type="project" value="UniProtKB-KW"/>
</dbReference>
<dbReference type="GO" id="GO:0046872">
    <property type="term" value="F:metal ion binding"/>
    <property type="evidence" value="ECO:0007669"/>
    <property type="project" value="UniProtKB-KW"/>
</dbReference>
<dbReference type="Gene3D" id="2.102.10.10">
    <property type="entry name" value="Rieske [2Fe-2S] iron-sulphur domain"/>
    <property type="match status" value="1"/>
</dbReference>
<keyword evidence="2" id="KW-0479">Metal-binding</keyword>
<dbReference type="Pfam" id="PF19112">
    <property type="entry name" value="VanA_C"/>
    <property type="match status" value="1"/>
</dbReference>
<sequence>MTESSWPRNAWYAAAWSSEIEHELNARCLCDTHVVLYRRSDGDITALEDACWHRLLPLSLGKLDGDQVMCGYHGLKFDGSGRCTFMPSQPTINPSACVRAFPVVERHSLVWLWMGDPALADTDRVPDFHWNDDPQLAGRGGTFYSLACDYRLVVDNLMDLTHETFVHAGSIGHDAITRAPFDVTHTEREVTMERWMRNIDAPPFWARQLECGEAPVDRWHLIHFQAPSTVVGDVGIAHAGTGAPEGDRSQGVTGYFLAAITPETATTCHYFWNFVRDHHLADPQWTEYLHCAHVNDTGQGVYQQDEAVLEAQQKAVDRYDRAPFYNLNIDAGAMWARRLIDRMIEAEQIPRSARARTGESTLIHSQPAG</sequence>
<keyword evidence="7" id="KW-0489">Methyltransferase</keyword>
<keyword evidence="1" id="KW-0001">2Fe-2S</keyword>
<evidence type="ECO:0000256" key="4">
    <source>
        <dbReference type="ARBA" id="ARBA00023004"/>
    </source>
</evidence>
<dbReference type="GO" id="GO:0032259">
    <property type="term" value="P:methylation"/>
    <property type="evidence" value="ECO:0007669"/>
    <property type="project" value="UniProtKB-KW"/>
</dbReference>
<protein>
    <submittedName>
        <fullName evidence="7">Vanillate demethylase subunit A</fullName>
    </submittedName>
</protein>
<dbReference type="OrthoDB" id="9769355at2"/>
<dbReference type="PROSITE" id="PS51296">
    <property type="entry name" value="RIESKE"/>
    <property type="match status" value="1"/>
</dbReference>
<accession>A0A420WWC6</accession>
<dbReference type="InterPro" id="IPR017941">
    <property type="entry name" value="Rieske_2Fe-2S"/>
</dbReference>
<dbReference type="InterPro" id="IPR044043">
    <property type="entry name" value="VanA_C_cat"/>
</dbReference>
<evidence type="ECO:0000313" key="7">
    <source>
        <dbReference type="EMBL" id="RKR03415.1"/>
    </source>
</evidence>
<keyword evidence="7" id="KW-0808">Transferase</keyword>
<evidence type="ECO:0000259" key="6">
    <source>
        <dbReference type="PROSITE" id="PS51296"/>
    </source>
</evidence>
<dbReference type="AlphaFoldDB" id="A0A420WWC6"/>
<dbReference type="EMBL" id="RBIN01000005">
    <property type="protein sequence ID" value="RKR03415.1"/>
    <property type="molecule type" value="Genomic_DNA"/>
</dbReference>
<evidence type="ECO:0000313" key="8">
    <source>
        <dbReference type="Proteomes" id="UP000281975"/>
    </source>
</evidence>
<evidence type="ECO:0000256" key="5">
    <source>
        <dbReference type="ARBA" id="ARBA00023014"/>
    </source>
</evidence>
<dbReference type="Proteomes" id="UP000281975">
    <property type="component" value="Unassembled WGS sequence"/>
</dbReference>
<reference evidence="7 8" key="1">
    <citation type="submission" date="2018-10" db="EMBL/GenBank/DDBJ databases">
        <title>Genomic Encyclopedia of Type Strains, Phase IV (KMG-IV): sequencing the most valuable type-strain genomes for metagenomic binning, comparative biology and taxonomic classification.</title>
        <authorList>
            <person name="Goeker M."/>
        </authorList>
    </citation>
    <scope>NUCLEOTIDE SEQUENCE [LARGE SCALE GENOMIC DNA]</scope>
    <source>
        <strain evidence="7 8">DSM 23229</strain>
    </source>
</reference>
<keyword evidence="3" id="KW-0560">Oxidoreductase</keyword>
<dbReference type="GO" id="GO:0051537">
    <property type="term" value="F:2 iron, 2 sulfur cluster binding"/>
    <property type="evidence" value="ECO:0007669"/>
    <property type="project" value="UniProtKB-KW"/>
</dbReference>
<evidence type="ECO:0000256" key="2">
    <source>
        <dbReference type="ARBA" id="ARBA00022723"/>
    </source>
</evidence>
<proteinExistence type="predicted"/>
<dbReference type="SUPFAM" id="SSF50022">
    <property type="entry name" value="ISP domain"/>
    <property type="match status" value="1"/>
</dbReference>
<dbReference type="PANTHER" id="PTHR21266:SF60">
    <property type="entry name" value="3-KETOSTEROID-9-ALPHA-MONOOXYGENASE, OXYGENASE COMPONENT"/>
    <property type="match status" value="1"/>
</dbReference>
<keyword evidence="5" id="KW-0411">Iron-sulfur</keyword>
<evidence type="ECO:0000256" key="1">
    <source>
        <dbReference type="ARBA" id="ARBA00022714"/>
    </source>
</evidence>
<dbReference type="Pfam" id="PF00355">
    <property type="entry name" value="Rieske"/>
    <property type="match status" value="1"/>
</dbReference>
<gene>
    <name evidence="7" type="ORF">C7446_1940</name>
</gene>
<dbReference type="GO" id="GO:0008168">
    <property type="term" value="F:methyltransferase activity"/>
    <property type="evidence" value="ECO:0007669"/>
    <property type="project" value="UniProtKB-KW"/>
</dbReference>
<dbReference type="Gene3D" id="3.90.380.10">
    <property type="entry name" value="Naphthalene 1,2-dioxygenase Alpha Subunit, Chain A, domain 1"/>
    <property type="match status" value="1"/>
</dbReference>
<dbReference type="SUPFAM" id="SSF55961">
    <property type="entry name" value="Bet v1-like"/>
    <property type="match status" value="1"/>
</dbReference>
<comment type="caution">
    <text evidence="7">The sequence shown here is derived from an EMBL/GenBank/DDBJ whole genome shotgun (WGS) entry which is preliminary data.</text>
</comment>